<dbReference type="AlphaFoldDB" id="U4L368"/>
<proteinExistence type="predicted"/>
<evidence type="ECO:0000313" key="1">
    <source>
        <dbReference type="EMBL" id="CCX06758.1"/>
    </source>
</evidence>
<organism evidence="1 2">
    <name type="scientific">Pyronema omphalodes (strain CBS 100304)</name>
    <name type="common">Pyronema confluens</name>
    <dbReference type="NCBI Taxonomy" id="1076935"/>
    <lineage>
        <taxon>Eukaryota</taxon>
        <taxon>Fungi</taxon>
        <taxon>Dikarya</taxon>
        <taxon>Ascomycota</taxon>
        <taxon>Pezizomycotina</taxon>
        <taxon>Pezizomycetes</taxon>
        <taxon>Pezizales</taxon>
        <taxon>Pyronemataceae</taxon>
        <taxon>Pyronema</taxon>
    </lineage>
</organism>
<sequence>MRGMRERGLEGSTITPLNVHLTMMELTGTKTESTVAYNTSHWTRRLRRRLSGVCSWIHPP</sequence>
<accession>U4L368</accession>
<evidence type="ECO:0000313" key="2">
    <source>
        <dbReference type="Proteomes" id="UP000018144"/>
    </source>
</evidence>
<dbReference type="EMBL" id="HF935310">
    <property type="protein sequence ID" value="CCX06758.1"/>
    <property type="molecule type" value="Genomic_DNA"/>
</dbReference>
<dbReference type="Proteomes" id="UP000018144">
    <property type="component" value="Unassembled WGS sequence"/>
</dbReference>
<protein>
    <submittedName>
        <fullName evidence="1">Uncharacterized protein</fullName>
    </submittedName>
</protein>
<name>U4L368_PYROM</name>
<keyword evidence="2" id="KW-1185">Reference proteome</keyword>
<gene>
    <name evidence="1" type="ORF">PCON_06345</name>
</gene>
<reference evidence="1 2" key="1">
    <citation type="journal article" date="2013" name="PLoS Genet.">
        <title>The genome and development-dependent transcriptomes of Pyronema confluens: a window into fungal evolution.</title>
        <authorList>
            <person name="Traeger S."/>
            <person name="Altegoer F."/>
            <person name="Freitag M."/>
            <person name="Gabaldon T."/>
            <person name="Kempken F."/>
            <person name="Kumar A."/>
            <person name="Marcet-Houben M."/>
            <person name="Poggeler S."/>
            <person name="Stajich J.E."/>
            <person name="Nowrousian M."/>
        </authorList>
    </citation>
    <scope>NUCLEOTIDE SEQUENCE [LARGE SCALE GENOMIC DNA]</scope>
    <source>
        <strain evidence="2">CBS 100304</strain>
        <tissue evidence="1">Vegetative mycelium</tissue>
    </source>
</reference>